<dbReference type="GO" id="GO:0006629">
    <property type="term" value="P:lipid metabolic process"/>
    <property type="evidence" value="ECO:0007669"/>
    <property type="project" value="InterPro"/>
</dbReference>
<dbReference type="OrthoDB" id="415372at2759"/>
<accession>A0A812L259</accession>
<organism evidence="1 2">
    <name type="scientific">Symbiodinium natans</name>
    <dbReference type="NCBI Taxonomy" id="878477"/>
    <lineage>
        <taxon>Eukaryota</taxon>
        <taxon>Sar</taxon>
        <taxon>Alveolata</taxon>
        <taxon>Dinophyceae</taxon>
        <taxon>Suessiales</taxon>
        <taxon>Symbiodiniaceae</taxon>
        <taxon>Symbiodinium</taxon>
    </lineage>
</organism>
<dbReference type="EMBL" id="CAJNDS010000857">
    <property type="protein sequence ID" value="CAE7237686.1"/>
    <property type="molecule type" value="Genomic_DNA"/>
</dbReference>
<proteinExistence type="predicted"/>
<protein>
    <recommendedName>
        <fullName evidence="3">PLC-like phosphodiesterase</fullName>
    </recommendedName>
</protein>
<dbReference type="GO" id="GO:0008081">
    <property type="term" value="F:phosphoric diester hydrolase activity"/>
    <property type="evidence" value="ECO:0007669"/>
    <property type="project" value="InterPro"/>
</dbReference>
<dbReference type="InterPro" id="IPR017946">
    <property type="entry name" value="PLC-like_Pdiesterase_TIM-brl"/>
</dbReference>
<comment type="caution">
    <text evidence="1">The sequence shown here is derived from an EMBL/GenBank/DDBJ whole genome shotgun (WGS) entry which is preliminary data.</text>
</comment>
<evidence type="ECO:0000313" key="2">
    <source>
        <dbReference type="Proteomes" id="UP000604046"/>
    </source>
</evidence>
<gene>
    <name evidence="1" type="ORF">SNAT2548_LOCUS10360</name>
</gene>
<evidence type="ECO:0008006" key="3">
    <source>
        <dbReference type="Google" id="ProtNLM"/>
    </source>
</evidence>
<dbReference type="Gene3D" id="3.20.20.190">
    <property type="entry name" value="Phosphatidylinositol (PI) phosphodiesterase"/>
    <property type="match status" value="1"/>
</dbReference>
<reference evidence="1" key="1">
    <citation type="submission" date="2021-02" db="EMBL/GenBank/DDBJ databases">
        <authorList>
            <person name="Dougan E. K."/>
            <person name="Rhodes N."/>
            <person name="Thang M."/>
            <person name="Chan C."/>
        </authorList>
    </citation>
    <scope>NUCLEOTIDE SEQUENCE</scope>
</reference>
<name>A0A812L259_9DINO</name>
<dbReference type="SUPFAM" id="SSF51695">
    <property type="entry name" value="PLC-like phosphodiesterases"/>
    <property type="match status" value="1"/>
</dbReference>
<dbReference type="Proteomes" id="UP000604046">
    <property type="component" value="Unassembled WGS sequence"/>
</dbReference>
<keyword evidence="2" id="KW-1185">Reference proteome</keyword>
<dbReference type="AlphaFoldDB" id="A0A812L259"/>
<evidence type="ECO:0000313" key="1">
    <source>
        <dbReference type="EMBL" id="CAE7237686.1"/>
    </source>
</evidence>
<sequence>MFSVSLAGNLHDCADHGLPASYLPCPNEGVPLCCDGRYEASLETMCQHPNLFPCRRVLDSSSISSPYSDVPLTSWPMLMTHDAATGYMQGSLDPRVVWGQTQPSSTQAFTSQLDCGARAFDMRPHVTKKGDLVFHHGDVEVSQDAEKSIAEIVQWAHLHPSLEDFVLIYNWDCTGMNCSDRFEGLLGKYNLRTLTDCSKLNQTLSTAASMAKLPQGGHVLVVSGCVSQKCNASLACSGFDKSLDAVPFTHTLPADCRALENASFDEQLRCGHALQQSNNPAALAFGYYHCWVGDSGHDFAVQRLMDYLVQVASSPPPGDSFTELQALWQETPQSVAIGIAHFSSLLKDEERSKLNSFMVEKIRDGAFQHISLFVPRLQCFSCLHEVHAQVDAGTGLMTLGCRCAVRKVHKSRASHNNNNKNNTNKKY</sequence>